<comment type="caution">
    <text evidence="2">The sequence shown here is derived from an EMBL/GenBank/DDBJ whole genome shotgun (WGS) entry which is preliminary data.</text>
</comment>
<proteinExistence type="predicted"/>
<dbReference type="Gene3D" id="1.20.58.2200">
    <property type="match status" value="1"/>
</dbReference>
<gene>
    <name evidence="2" type="ORF">F0415_01540</name>
</gene>
<organism evidence="2 3">
    <name type="scientific">Arenimonas fontis</name>
    <dbReference type="NCBI Taxonomy" id="2608255"/>
    <lineage>
        <taxon>Bacteria</taxon>
        <taxon>Pseudomonadati</taxon>
        <taxon>Pseudomonadota</taxon>
        <taxon>Gammaproteobacteria</taxon>
        <taxon>Lysobacterales</taxon>
        <taxon>Lysobacteraceae</taxon>
        <taxon>Arenimonas</taxon>
    </lineage>
</organism>
<dbReference type="InterPro" id="IPR038440">
    <property type="entry name" value="FimV_C_sf"/>
</dbReference>
<dbReference type="AlphaFoldDB" id="A0A5B2ZE13"/>
<name>A0A5B2ZE13_9GAMM</name>
<dbReference type="NCBIfam" id="TIGR03504">
    <property type="entry name" value="FimV_Cterm"/>
    <property type="match status" value="1"/>
</dbReference>
<protein>
    <recommendedName>
        <fullName evidence="4">Tetratricopeptide repeat protein</fullName>
    </recommendedName>
</protein>
<dbReference type="Proteomes" id="UP000322165">
    <property type="component" value="Unassembled WGS sequence"/>
</dbReference>
<accession>A0A5B2ZE13</accession>
<reference evidence="2 3" key="1">
    <citation type="submission" date="2019-09" db="EMBL/GenBank/DDBJ databases">
        <title>Arenimonas chukotkensis sp. nov., a bacterium isolated from Chukotka hot spring, Arctic region, Russia.</title>
        <authorList>
            <person name="Zayulina K.S."/>
            <person name="Prokofeva M.I."/>
            <person name="Elcheninov A.G."/>
            <person name="Novikov A."/>
            <person name="Kochetkova T.V."/>
            <person name="Kublanov I.V."/>
        </authorList>
    </citation>
    <scope>NUCLEOTIDE SEQUENCE [LARGE SCALE GENOMIC DNA]</scope>
    <source>
        <strain evidence="2 3">3729k</strain>
    </source>
</reference>
<evidence type="ECO:0000256" key="1">
    <source>
        <dbReference type="SAM" id="MobiDB-lite"/>
    </source>
</evidence>
<evidence type="ECO:0000313" key="3">
    <source>
        <dbReference type="Proteomes" id="UP000322165"/>
    </source>
</evidence>
<reference evidence="2 3" key="2">
    <citation type="submission" date="2019-09" db="EMBL/GenBank/DDBJ databases">
        <authorList>
            <person name="Mazur A."/>
        </authorList>
    </citation>
    <scope>NUCLEOTIDE SEQUENCE [LARGE SCALE GENOMIC DNA]</scope>
    <source>
        <strain evidence="2 3">3729k</strain>
    </source>
</reference>
<sequence>MAGEAGEDEAGEGEAPALDDDASATKIELARAYLDIGDVEGAKAMLEEVIAEAGPAGRAEAEKLLREIG</sequence>
<feature type="region of interest" description="Disordered" evidence="1">
    <location>
        <begin position="1"/>
        <end position="22"/>
    </location>
</feature>
<evidence type="ECO:0000313" key="2">
    <source>
        <dbReference type="EMBL" id="KAA2286366.1"/>
    </source>
</evidence>
<dbReference type="EMBL" id="VUOD01000001">
    <property type="protein sequence ID" value="KAA2286366.1"/>
    <property type="molecule type" value="Genomic_DNA"/>
</dbReference>
<dbReference type="InterPro" id="IPR020011">
    <property type="entry name" value="FimV_C"/>
</dbReference>
<keyword evidence="3" id="KW-1185">Reference proteome</keyword>
<evidence type="ECO:0008006" key="4">
    <source>
        <dbReference type="Google" id="ProtNLM"/>
    </source>
</evidence>